<dbReference type="PROSITE" id="PS50995">
    <property type="entry name" value="HTH_MARR_2"/>
    <property type="match status" value="1"/>
</dbReference>
<dbReference type="CDD" id="cd00090">
    <property type="entry name" value="HTH_ARSR"/>
    <property type="match status" value="1"/>
</dbReference>
<dbReference type="SMART" id="SM00347">
    <property type="entry name" value="HTH_MARR"/>
    <property type="match status" value="1"/>
</dbReference>
<dbReference type="STRING" id="1034346.GCA_000313565_01582"/>
<feature type="domain" description="HTH marR-type" evidence="4">
    <location>
        <begin position="6"/>
        <end position="138"/>
    </location>
</feature>
<comment type="caution">
    <text evidence="5">The sequence shown here is derived from an EMBL/GenBank/DDBJ whole genome shotgun (WGS) entry which is preliminary data.</text>
</comment>
<dbReference type="PRINTS" id="PR00598">
    <property type="entry name" value="HTHMARR"/>
</dbReference>
<gene>
    <name evidence="5" type="ORF">DES51_10488</name>
</gene>
<name>A0A318L3Q2_9FIRM</name>
<keyword evidence="2 5" id="KW-0238">DNA-binding</keyword>
<reference evidence="5 6" key="1">
    <citation type="submission" date="2018-05" db="EMBL/GenBank/DDBJ databases">
        <title>Genomic Encyclopedia of Type Strains, Phase IV (KMG-IV): sequencing the most valuable type-strain genomes for metagenomic binning, comparative biology and taxonomic classification.</title>
        <authorList>
            <person name="Goeker M."/>
        </authorList>
    </citation>
    <scope>NUCLEOTIDE SEQUENCE [LARGE SCALE GENOMIC DNA]</scope>
    <source>
        <strain evidence="5 6">JC118</strain>
    </source>
</reference>
<evidence type="ECO:0000313" key="5">
    <source>
        <dbReference type="EMBL" id="PXX80083.1"/>
    </source>
</evidence>
<dbReference type="AlphaFoldDB" id="A0A318L3Q2"/>
<evidence type="ECO:0000256" key="2">
    <source>
        <dbReference type="ARBA" id="ARBA00023125"/>
    </source>
</evidence>
<evidence type="ECO:0000256" key="3">
    <source>
        <dbReference type="ARBA" id="ARBA00023163"/>
    </source>
</evidence>
<evidence type="ECO:0000259" key="4">
    <source>
        <dbReference type="PROSITE" id="PS50995"/>
    </source>
</evidence>
<dbReference type="PANTHER" id="PTHR42756">
    <property type="entry name" value="TRANSCRIPTIONAL REGULATOR, MARR"/>
    <property type="match status" value="1"/>
</dbReference>
<sequence length="140" mass="16238">MYTTIQPDLLIGFSDVVRRFYTYYEKEIDALKIKETHAKIIHLIADHEGITQQEIANVSMMKRSTTSEIITEMVKAGLVERRGDASDKRVARIYLSAKGSETAAAIKTYFDEYCARCYKNFSEEEIEVFQKLITKFNYKN</sequence>
<dbReference type="Gene3D" id="1.10.10.10">
    <property type="entry name" value="Winged helix-like DNA-binding domain superfamily/Winged helix DNA-binding domain"/>
    <property type="match status" value="1"/>
</dbReference>
<dbReference type="InterPro" id="IPR036390">
    <property type="entry name" value="WH_DNA-bd_sf"/>
</dbReference>
<dbReference type="GO" id="GO:0003700">
    <property type="term" value="F:DNA-binding transcription factor activity"/>
    <property type="evidence" value="ECO:0007669"/>
    <property type="project" value="InterPro"/>
</dbReference>
<organism evidence="5 6">
    <name type="scientific">Dielma fastidiosa</name>
    <dbReference type="NCBI Taxonomy" id="1034346"/>
    <lineage>
        <taxon>Bacteria</taxon>
        <taxon>Bacillati</taxon>
        <taxon>Bacillota</taxon>
        <taxon>Erysipelotrichia</taxon>
        <taxon>Erysipelotrichales</taxon>
        <taxon>Erysipelotrichaceae</taxon>
        <taxon>Dielma</taxon>
    </lineage>
</organism>
<evidence type="ECO:0000256" key="1">
    <source>
        <dbReference type="ARBA" id="ARBA00023015"/>
    </source>
</evidence>
<keyword evidence="3" id="KW-0804">Transcription</keyword>
<dbReference type="InterPro" id="IPR011991">
    <property type="entry name" value="ArsR-like_HTH"/>
</dbReference>
<dbReference type="GO" id="GO:0003677">
    <property type="term" value="F:DNA binding"/>
    <property type="evidence" value="ECO:0007669"/>
    <property type="project" value="UniProtKB-KW"/>
</dbReference>
<evidence type="ECO:0000313" key="6">
    <source>
        <dbReference type="Proteomes" id="UP000247612"/>
    </source>
</evidence>
<dbReference type="EMBL" id="QJKH01000004">
    <property type="protein sequence ID" value="PXX80083.1"/>
    <property type="molecule type" value="Genomic_DNA"/>
</dbReference>
<dbReference type="SUPFAM" id="SSF46785">
    <property type="entry name" value="Winged helix' DNA-binding domain"/>
    <property type="match status" value="1"/>
</dbReference>
<keyword evidence="1" id="KW-0805">Transcription regulation</keyword>
<dbReference type="PANTHER" id="PTHR42756:SF1">
    <property type="entry name" value="TRANSCRIPTIONAL REPRESSOR OF EMRAB OPERON"/>
    <property type="match status" value="1"/>
</dbReference>
<dbReference type="InterPro" id="IPR000835">
    <property type="entry name" value="HTH_MarR-typ"/>
</dbReference>
<accession>A0A318L3Q2</accession>
<dbReference type="InterPro" id="IPR036388">
    <property type="entry name" value="WH-like_DNA-bd_sf"/>
</dbReference>
<dbReference type="RefSeq" id="WP_022937885.1">
    <property type="nucleotide sequence ID" value="NZ_CABKRQ010000004.1"/>
</dbReference>
<dbReference type="Proteomes" id="UP000247612">
    <property type="component" value="Unassembled WGS sequence"/>
</dbReference>
<protein>
    <submittedName>
        <fullName evidence="5">DNA-binding MarR family transcriptional regulator</fullName>
    </submittedName>
</protein>
<dbReference type="Pfam" id="PF01047">
    <property type="entry name" value="MarR"/>
    <property type="match status" value="1"/>
</dbReference>
<keyword evidence="6" id="KW-1185">Reference proteome</keyword>
<proteinExistence type="predicted"/>